<keyword evidence="1" id="KW-0732">Signal</keyword>
<dbReference type="Gene3D" id="2.80.10.50">
    <property type="match status" value="2"/>
</dbReference>
<organism evidence="3 4">
    <name type="scientific">Streptomyces halstedii</name>
    <dbReference type="NCBI Taxonomy" id="1944"/>
    <lineage>
        <taxon>Bacteria</taxon>
        <taxon>Bacillati</taxon>
        <taxon>Actinomycetota</taxon>
        <taxon>Actinomycetes</taxon>
        <taxon>Kitasatosporales</taxon>
        <taxon>Streptomycetaceae</taxon>
        <taxon>Streptomyces</taxon>
    </lineage>
</organism>
<dbReference type="InterPro" id="IPR035992">
    <property type="entry name" value="Ricin_B-like_lectins"/>
</dbReference>
<dbReference type="EMBL" id="JAAGLQ010000647">
    <property type="protein sequence ID" value="NEA19794.1"/>
    <property type="molecule type" value="Genomic_DNA"/>
</dbReference>
<dbReference type="SUPFAM" id="SSF50370">
    <property type="entry name" value="Ricin B-like lectins"/>
    <property type="match status" value="1"/>
</dbReference>
<evidence type="ECO:0000259" key="2">
    <source>
        <dbReference type="Pfam" id="PF14200"/>
    </source>
</evidence>
<feature type="chain" id="PRO_5026850315" evidence="1">
    <location>
        <begin position="28"/>
        <end position="174"/>
    </location>
</feature>
<dbReference type="InterPro" id="IPR000772">
    <property type="entry name" value="Ricin_B_lectin"/>
</dbReference>
<proteinExistence type="predicted"/>
<reference evidence="3 4" key="1">
    <citation type="submission" date="2020-01" db="EMBL/GenBank/DDBJ databases">
        <title>Insect and environment-associated Actinomycetes.</title>
        <authorList>
            <person name="Currrie C."/>
            <person name="Chevrette M."/>
            <person name="Carlson C."/>
            <person name="Stubbendieck R."/>
            <person name="Wendt-Pienkowski E."/>
        </authorList>
    </citation>
    <scope>NUCLEOTIDE SEQUENCE [LARGE SCALE GENOMIC DNA]</scope>
    <source>
        <strain evidence="3 4">SID11342</strain>
    </source>
</reference>
<protein>
    <submittedName>
        <fullName evidence="3">RICIN domain-containing protein</fullName>
    </submittedName>
</protein>
<dbReference type="AlphaFoldDB" id="A0A6N9U7E6"/>
<name>A0A6N9U7E6_STRHA</name>
<evidence type="ECO:0000313" key="3">
    <source>
        <dbReference type="EMBL" id="NEA19794.1"/>
    </source>
</evidence>
<dbReference type="CDD" id="cd00161">
    <property type="entry name" value="beta-trefoil_Ricin-like"/>
    <property type="match status" value="1"/>
</dbReference>
<comment type="caution">
    <text evidence="3">The sequence shown here is derived from an EMBL/GenBank/DDBJ whole genome shotgun (WGS) entry which is preliminary data.</text>
</comment>
<feature type="signal peptide" evidence="1">
    <location>
        <begin position="1"/>
        <end position="27"/>
    </location>
</feature>
<dbReference type="Pfam" id="PF14200">
    <property type="entry name" value="RicinB_lectin_2"/>
    <property type="match status" value="1"/>
</dbReference>
<gene>
    <name evidence="3" type="ORF">G3I29_30945</name>
</gene>
<dbReference type="RefSeq" id="WP_164349314.1">
    <property type="nucleotide sequence ID" value="NZ_JAAGLQ010000647.1"/>
</dbReference>
<sequence>MARIVRAALALGAGLAALVGGATTANAAENTYIQLGTADGSLCLGAAPGNATYLDLCRTDWLFPAVWQVVPTADSSFELRWESNGDCLEVADSGIQAGAAVRLGTCAGGKQTHWQMDLVDPVRKLYQLRPTHTQNRCLDIPDSDMVQGKPVQQWTCNQSDAQLWRVERLQWTSA</sequence>
<dbReference type="PROSITE" id="PS50231">
    <property type="entry name" value="RICIN_B_LECTIN"/>
    <property type="match status" value="1"/>
</dbReference>
<dbReference type="Proteomes" id="UP000471293">
    <property type="component" value="Unassembled WGS sequence"/>
</dbReference>
<accession>A0A6N9U7E6</accession>
<evidence type="ECO:0000256" key="1">
    <source>
        <dbReference type="SAM" id="SignalP"/>
    </source>
</evidence>
<feature type="domain" description="Ricin B lectin" evidence="2">
    <location>
        <begin position="67"/>
        <end position="154"/>
    </location>
</feature>
<evidence type="ECO:0000313" key="4">
    <source>
        <dbReference type="Proteomes" id="UP000471293"/>
    </source>
</evidence>